<gene>
    <name evidence="7" type="ORF">AXG93_4332s1150</name>
</gene>
<comment type="similarity">
    <text evidence="3">Belongs to the ribose 5-phosphate isomerase family.</text>
</comment>
<evidence type="ECO:0000256" key="4">
    <source>
        <dbReference type="ARBA" id="ARBA00011959"/>
    </source>
</evidence>
<dbReference type="EMBL" id="LVLJ01001948">
    <property type="protein sequence ID" value="OAE27218.1"/>
    <property type="molecule type" value="Genomic_DNA"/>
</dbReference>
<dbReference type="GO" id="GO:0004751">
    <property type="term" value="F:ribose-5-phosphate isomerase activity"/>
    <property type="evidence" value="ECO:0007669"/>
    <property type="project" value="UniProtKB-EC"/>
</dbReference>
<keyword evidence="8" id="KW-1185">Reference proteome</keyword>
<evidence type="ECO:0000313" key="8">
    <source>
        <dbReference type="Proteomes" id="UP000077202"/>
    </source>
</evidence>
<evidence type="ECO:0000313" key="7">
    <source>
        <dbReference type="EMBL" id="OAE27218.1"/>
    </source>
</evidence>
<dbReference type="PANTHER" id="PTHR11934">
    <property type="entry name" value="RIBOSE-5-PHOSPHATE ISOMERASE"/>
    <property type="match status" value="1"/>
</dbReference>
<keyword evidence="5" id="KW-0413">Isomerase</keyword>
<evidence type="ECO:0000256" key="5">
    <source>
        <dbReference type="ARBA" id="ARBA00023235"/>
    </source>
</evidence>
<dbReference type="GO" id="GO:0005737">
    <property type="term" value="C:cytoplasm"/>
    <property type="evidence" value="ECO:0007669"/>
    <property type="project" value="TreeGrafter"/>
</dbReference>
<dbReference type="Proteomes" id="UP000077202">
    <property type="component" value="Unassembled WGS sequence"/>
</dbReference>
<comment type="catalytic activity">
    <reaction evidence="1">
        <text>aldehydo-D-ribose 5-phosphate = D-ribulose 5-phosphate</text>
        <dbReference type="Rhea" id="RHEA:14657"/>
        <dbReference type="ChEBI" id="CHEBI:58121"/>
        <dbReference type="ChEBI" id="CHEBI:58273"/>
        <dbReference type="EC" id="5.3.1.6"/>
    </reaction>
</comment>
<dbReference type="GO" id="GO:0009052">
    <property type="term" value="P:pentose-phosphate shunt, non-oxidative branch"/>
    <property type="evidence" value="ECO:0007669"/>
    <property type="project" value="InterPro"/>
</dbReference>
<name>A0A176W2D7_MARPO</name>
<reference evidence="7" key="1">
    <citation type="submission" date="2016-03" db="EMBL/GenBank/DDBJ databases">
        <title>Mechanisms controlling the formation of the plant cell surface in tip-growing cells are functionally conserved among land plants.</title>
        <authorList>
            <person name="Honkanen S."/>
            <person name="Jones V.A."/>
            <person name="Morieri G."/>
            <person name="Champion C."/>
            <person name="Hetherington A.J."/>
            <person name="Kelly S."/>
            <person name="Saint-Marcoux D."/>
            <person name="Proust H."/>
            <person name="Prescott H."/>
            <person name="Dolan L."/>
        </authorList>
    </citation>
    <scope>NUCLEOTIDE SEQUENCE [LARGE SCALE GENOMIC DNA]</scope>
    <source>
        <tissue evidence="7">Whole gametophyte</tissue>
    </source>
</reference>
<evidence type="ECO:0000256" key="2">
    <source>
        <dbReference type="ARBA" id="ARBA00004988"/>
    </source>
</evidence>
<evidence type="ECO:0000256" key="1">
    <source>
        <dbReference type="ARBA" id="ARBA00001713"/>
    </source>
</evidence>
<sequence>MIVYVESPAGGGGGVKERCEIVEEAMASALLEVSMTASAAVRANAQVQRLGDLRIGEQIGFRSMQMRGVKLAIPQPLRSTRVNNSVRISAVTAESSSPVFQDSLKRAVAKKAVELVKPGMIVGLGTGSTASMAIEELGKLIAAGKLKDVMGVGTSYQARVLARQFGVKTVDLNDVNVIDIAFDGADEVDGQMNLIKGGGAAHTMEKVVNTMAKKTVILVDQSKVVSELGLTFPVPVEVLPFAISPVLRSLVALGGEPEIRSALRKDGPVITDLGNMVVDVRFPGGIKDPADLERRINMIPGVVENGLFVGIVETVLVATKDAEETVIIDLADYVKNLQQAKNDAAEEKASSS</sequence>
<dbReference type="PANTHER" id="PTHR11934:SF0">
    <property type="entry name" value="RIBOSE-5-PHOSPHATE ISOMERASE"/>
    <property type="match status" value="1"/>
</dbReference>
<dbReference type="Gene3D" id="3.30.70.260">
    <property type="match status" value="1"/>
</dbReference>
<comment type="pathway">
    <text evidence="2">Carbohydrate degradation; pentose phosphate pathway; D-ribose 5-phosphate from D-ribulose 5-phosphate (non-oxidative stage): step 1/1.</text>
</comment>
<dbReference type="SUPFAM" id="SSF100950">
    <property type="entry name" value="NagB/RpiA/CoA transferase-like"/>
    <property type="match status" value="1"/>
</dbReference>
<dbReference type="NCBIfam" id="TIGR00021">
    <property type="entry name" value="rpiA"/>
    <property type="match status" value="1"/>
</dbReference>
<dbReference type="Gene3D" id="3.40.50.1360">
    <property type="match status" value="1"/>
</dbReference>
<protein>
    <recommendedName>
        <fullName evidence="4">ribose-5-phosphate isomerase</fullName>
        <ecNumber evidence="4">5.3.1.6</ecNumber>
    </recommendedName>
    <alternativeName>
        <fullName evidence="6">Phosphoriboisomerase</fullName>
    </alternativeName>
</protein>
<dbReference type="InterPro" id="IPR020672">
    <property type="entry name" value="Ribose5P_isomerase_typA_subgr"/>
</dbReference>
<organism evidence="7 8">
    <name type="scientific">Marchantia polymorpha subsp. ruderalis</name>
    <dbReference type="NCBI Taxonomy" id="1480154"/>
    <lineage>
        <taxon>Eukaryota</taxon>
        <taxon>Viridiplantae</taxon>
        <taxon>Streptophyta</taxon>
        <taxon>Embryophyta</taxon>
        <taxon>Marchantiophyta</taxon>
        <taxon>Marchantiopsida</taxon>
        <taxon>Marchantiidae</taxon>
        <taxon>Marchantiales</taxon>
        <taxon>Marchantiaceae</taxon>
        <taxon>Marchantia</taxon>
    </lineage>
</organism>
<dbReference type="InterPro" id="IPR037171">
    <property type="entry name" value="NagB/RpiA_transferase-like"/>
</dbReference>
<dbReference type="CDD" id="cd01398">
    <property type="entry name" value="RPI_A"/>
    <property type="match status" value="1"/>
</dbReference>
<dbReference type="FunFam" id="3.30.70.260:FF:000018">
    <property type="entry name" value="Ribose-5-phosphate isomerase A"/>
    <property type="match status" value="1"/>
</dbReference>
<accession>A0A176W2D7</accession>
<comment type="caution">
    <text evidence="7">The sequence shown here is derived from an EMBL/GenBank/DDBJ whole genome shotgun (WGS) entry which is preliminary data.</text>
</comment>
<dbReference type="Pfam" id="PF06026">
    <property type="entry name" value="Rib_5-P_isom_A"/>
    <property type="match status" value="1"/>
</dbReference>
<dbReference type="GO" id="GO:0006014">
    <property type="term" value="P:D-ribose metabolic process"/>
    <property type="evidence" value="ECO:0007669"/>
    <property type="project" value="TreeGrafter"/>
</dbReference>
<dbReference type="AlphaFoldDB" id="A0A176W2D7"/>
<dbReference type="EC" id="5.3.1.6" evidence="4"/>
<proteinExistence type="inferred from homology"/>
<dbReference type="InterPro" id="IPR004788">
    <property type="entry name" value="Ribose5P_isomerase_type_A"/>
</dbReference>
<evidence type="ECO:0000256" key="3">
    <source>
        <dbReference type="ARBA" id="ARBA00008088"/>
    </source>
</evidence>
<dbReference type="SUPFAM" id="SSF75445">
    <property type="entry name" value="D-ribose-5-phosphate isomerase (RpiA), lid domain"/>
    <property type="match status" value="1"/>
</dbReference>
<dbReference type="HAMAP" id="MF_00170">
    <property type="entry name" value="Rib_5P_isom_A"/>
    <property type="match status" value="1"/>
</dbReference>
<dbReference type="FunFam" id="3.40.50.1360:FF:000001">
    <property type="entry name" value="Ribose-5-phosphate isomerase A"/>
    <property type="match status" value="1"/>
</dbReference>
<evidence type="ECO:0000256" key="6">
    <source>
        <dbReference type="ARBA" id="ARBA00029734"/>
    </source>
</evidence>
<dbReference type="UniPathway" id="UPA00115">
    <property type="reaction ID" value="UER00412"/>
</dbReference>
<dbReference type="NCBIfam" id="NF001924">
    <property type="entry name" value="PRK00702.1"/>
    <property type="match status" value="1"/>
</dbReference>